<accession>A0A9P0T2V2</accession>
<evidence type="ECO:0000313" key="3">
    <source>
        <dbReference type="Proteomes" id="UP001152562"/>
    </source>
</evidence>
<protein>
    <submittedName>
        <fullName evidence="2">Uncharacterized protein</fullName>
    </submittedName>
</protein>
<sequence length="99" mass="11092">MYNPKEEGVDLAQEDEASGLRCDRSGDGGTLRVRIGRNGTDALQPGERVCFKRNTLALPTMSKFNENSPVINIVQLQNKAWNKRIPRTMGSYPNPLKMK</sequence>
<name>A0A9P0T2V2_PIEBR</name>
<organism evidence="2 3">
    <name type="scientific">Pieris brassicae</name>
    <name type="common">White butterfly</name>
    <name type="synonym">Large white butterfly</name>
    <dbReference type="NCBI Taxonomy" id="7116"/>
    <lineage>
        <taxon>Eukaryota</taxon>
        <taxon>Metazoa</taxon>
        <taxon>Ecdysozoa</taxon>
        <taxon>Arthropoda</taxon>
        <taxon>Hexapoda</taxon>
        <taxon>Insecta</taxon>
        <taxon>Pterygota</taxon>
        <taxon>Neoptera</taxon>
        <taxon>Endopterygota</taxon>
        <taxon>Lepidoptera</taxon>
        <taxon>Glossata</taxon>
        <taxon>Ditrysia</taxon>
        <taxon>Papilionoidea</taxon>
        <taxon>Pieridae</taxon>
        <taxon>Pierinae</taxon>
        <taxon>Pieris</taxon>
    </lineage>
</organism>
<keyword evidence="3" id="KW-1185">Reference proteome</keyword>
<proteinExistence type="predicted"/>
<feature type="region of interest" description="Disordered" evidence="1">
    <location>
        <begin position="1"/>
        <end position="28"/>
    </location>
</feature>
<dbReference type="EMBL" id="CALOZG010000003">
    <property type="protein sequence ID" value="CAH4002784.1"/>
    <property type="molecule type" value="Genomic_DNA"/>
</dbReference>
<dbReference type="AlphaFoldDB" id="A0A9P0T2V2"/>
<gene>
    <name evidence="2" type="ORF">PIBRA_LOCUS2733</name>
</gene>
<comment type="caution">
    <text evidence="2">The sequence shown here is derived from an EMBL/GenBank/DDBJ whole genome shotgun (WGS) entry which is preliminary data.</text>
</comment>
<dbReference type="Proteomes" id="UP001152562">
    <property type="component" value="Unassembled WGS sequence"/>
</dbReference>
<evidence type="ECO:0000313" key="2">
    <source>
        <dbReference type="EMBL" id="CAH4002784.1"/>
    </source>
</evidence>
<evidence type="ECO:0000256" key="1">
    <source>
        <dbReference type="SAM" id="MobiDB-lite"/>
    </source>
</evidence>
<reference evidence="2" key="1">
    <citation type="submission" date="2022-05" db="EMBL/GenBank/DDBJ databases">
        <authorList>
            <person name="Okamura Y."/>
        </authorList>
    </citation>
    <scope>NUCLEOTIDE SEQUENCE</scope>
</reference>